<dbReference type="InterPro" id="IPR006683">
    <property type="entry name" value="Thioestr_dom"/>
</dbReference>
<evidence type="ECO:0000313" key="4">
    <source>
        <dbReference type="Proteomes" id="UP000244755"/>
    </source>
</evidence>
<dbReference type="GO" id="GO:0061522">
    <property type="term" value="F:1,4-dihydroxy-2-naphthoyl-CoA thioesterase activity"/>
    <property type="evidence" value="ECO:0007669"/>
    <property type="project" value="TreeGrafter"/>
</dbReference>
<dbReference type="InterPro" id="IPR029069">
    <property type="entry name" value="HotDog_dom_sf"/>
</dbReference>
<dbReference type="GO" id="GO:0005829">
    <property type="term" value="C:cytosol"/>
    <property type="evidence" value="ECO:0007669"/>
    <property type="project" value="TreeGrafter"/>
</dbReference>
<dbReference type="KEGG" id="mee:DA075_00770"/>
<dbReference type="SUPFAM" id="SSF54637">
    <property type="entry name" value="Thioesterase/thiol ester dehydrase-isomerase"/>
    <property type="match status" value="1"/>
</dbReference>
<keyword evidence="4" id="KW-1185">Reference proteome</keyword>
<reference evidence="3 4" key="1">
    <citation type="submission" date="2018-04" db="EMBL/GenBank/DDBJ databases">
        <title>Methylobacterium sp. PR1016A genome.</title>
        <authorList>
            <person name="Park W."/>
        </authorList>
    </citation>
    <scope>NUCLEOTIDE SEQUENCE [LARGE SCALE GENOMIC DNA]</scope>
    <source>
        <strain evidence="3 4">PR1016A</strain>
    </source>
</reference>
<dbReference type="AlphaFoldDB" id="A0A2R4WDK5"/>
<dbReference type="PANTHER" id="PTHR43240:SF1">
    <property type="entry name" value="BLR5584 PROTEIN"/>
    <property type="match status" value="1"/>
</dbReference>
<dbReference type="Proteomes" id="UP000244755">
    <property type="component" value="Chromosome 1"/>
</dbReference>
<protein>
    <submittedName>
        <fullName evidence="3">PaaI family thioesterase</fullName>
    </submittedName>
</protein>
<dbReference type="NCBIfam" id="TIGR00369">
    <property type="entry name" value="unchar_dom_1"/>
    <property type="match status" value="1"/>
</dbReference>
<dbReference type="Gene3D" id="3.10.129.10">
    <property type="entry name" value="Hotdog Thioesterase"/>
    <property type="match status" value="1"/>
</dbReference>
<dbReference type="Pfam" id="PF03061">
    <property type="entry name" value="4HBT"/>
    <property type="match status" value="1"/>
</dbReference>
<keyword evidence="1" id="KW-0378">Hydrolase</keyword>
<evidence type="ECO:0000313" key="3">
    <source>
        <dbReference type="EMBL" id="AWB19645.1"/>
    </source>
</evidence>
<organism evidence="3 4">
    <name type="scientific">Methylobacterium currus</name>
    <dbReference type="NCBI Taxonomy" id="2051553"/>
    <lineage>
        <taxon>Bacteria</taxon>
        <taxon>Pseudomonadati</taxon>
        <taxon>Pseudomonadota</taxon>
        <taxon>Alphaproteobacteria</taxon>
        <taxon>Hyphomicrobiales</taxon>
        <taxon>Methylobacteriaceae</taxon>
        <taxon>Methylobacterium</taxon>
    </lineage>
</organism>
<sequence>MAATSSPEAQKREHRVRERRVTWADPRALARAGQGLAGLDFLRALIAGEVPPPPIVALMGIMLAEAEPGRVTMRMPAGEYLYNPIGSVHGGALATLLDSVMGCAVHSTLPAGRGYTTLEIKVNYLRAVTEVSGCVTAVGRVVHAGRRQAVAEASLTDESGRLCATASTTCLVFDLPAREDLPARQDRSARPEERP</sequence>
<dbReference type="RefSeq" id="WP_099951570.1">
    <property type="nucleotide sequence ID" value="NZ_CP028843.1"/>
</dbReference>
<dbReference type="CDD" id="cd03443">
    <property type="entry name" value="PaaI_thioesterase"/>
    <property type="match status" value="1"/>
</dbReference>
<dbReference type="InterPro" id="IPR003736">
    <property type="entry name" value="PAAI_dom"/>
</dbReference>
<name>A0A2R4WDK5_9HYPH</name>
<dbReference type="PANTHER" id="PTHR43240">
    <property type="entry name" value="1,4-DIHYDROXY-2-NAPHTHOYL-COA THIOESTERASE 1"/>
    <property type="match status" value="1"/>
</dbReference>
<feature type="domain" description="Thioesterase" evidence="2">
    <location>
        <begin position="86"/>
        <end position="164"/>
    </location>
</feature>
<evidence type="ECO:0000259" key="2">
    <source>
        <dbReference type="Pfam" id="PF03061"/>
    </source>
</evidence>
<accession>A0A2R4WDK5</accession>
<proteinExistence type="predicted"/>
<gene>
    <name evidence="3" type="ORF">DA075_00770</name>
</gene>
<dbReference type="EMBL" id="CP028843">
    <property type="protein sequence ID" value="AWB19645.1"/>
    <property type="molecule type" value="Genomic_DNA"/>
</dbReference>
<evidence type="ECO:0000256" key="1">
    <source>
        <dbReference type="ARBA" id="ARBA00022801"/>
    </source>
</evidence>
<dbReference type="OrthoDB" id="9813282at2"/>